<evidence type="ECO:0000313" key="3">
    <source>
        <dbReference type="Proteomes" id="UP000186817"/>
    </source>
</evidence>
<protein>
    <submittedName>
        <fullName evidence="2">Uncharacterized protein</fullName>
    </submittedName>
</protein>
<feature type="region of interest" description="Disordered" evidence="1">
    <location>
        <begin position="1"/>
        <end position="37"/>
    </location>
</feature>
<sequence>MDKAFLKPHPSSVASFSGKGADWWEGTGNGGQDVEGEGGRSNAWVCFNELSQLEENYSLAGISPARSSALLLLCGEGPLCVRRLGGDPMKDPSAEAEAGSAGASDEAFSRWWAESLGDSEPEKPEEQVAVSLQDLSWVVLRAMLHLLFRLFCSDAKRYAELVKEGEVGSTILSVVEQIIRAESNTDSVPKSMPKTSAGRPKKGKPKEVSGITAQSFYPASYSSAHQPATGRPKARFGGLAKAQSSIRRPGKGFRDRC</sequence>
<dbReference type="AlphaFoldDB" id="A0A1Q9DL62"/>
<dbReference type="Proteomes" id="UP000186817">
    <property type="component" value="Unassembled WGS sequence"/>
</dbReference>
<evidence type="ECO:0000313" key="2">
    <source>
        <dbReference type="EMBL" id="OLP95911.1"/>
    </source>
</evidence>
<proteinExistence type="predicted"/>
<name>A0A1Q9DL62_SYMMI</name>
<dbReference type="OrthoDB" id="438836at2759"/>
<evidence type="ECO:0000256" key="1">
    <source>
        <dbReference type="SAM" id="MobiDB-lite"/>
    </source>
</evidence>
<feature type="region of interest" description="Disordered" evidence="1">
    <location>
        <begin position="184"/>
        <end position="257"/>
    </location>
</feature>
<reference evidence="2 3" key="1">
    <citation type="submission" date="2016-02" db="EMBL/GenBank/DDBJ databases">
        <title>Genome analysis of coral dinoflagellate symbionts highlights evolutionary adaptations to a symbiotic lifestyle.</title>
        <authorList>
            <person name="Aranda M."/>
            <person name="Li Y."/>
            <person name="Liew Y.J."/>
            <person name="Baumgarten S."/>
            <person name="Simakov O."/>
            <person name="Wilson M."/>
            <person name="Piel J."/>
            <person name="Ashoor H."/>
            <person name="Bougouffa S."/>
            <person name="Bajic V.B."/>
            <person name="Ryu T."/>
            <person name="Ravasi T."/>
            <person name="Bayer T."/>
            <person name="Micklem G."/>
            <person name="Kim H."/>
            <person name="Bhak J."/>
            <person name="Lajeunesse T.C."/>
            <person name="Voolstra C.R."/>
        </authorList>
    </citation>
    <scope>NUCLEOTIDE SEQUENCE [LARGE SCALE GENOMIC DNA]</scope>
    <source>
        <strain evidence="2 3">CCMP2467</strain>
    </source>
</reference>
<keyword evidence="3" id="KW-1185">Reference proteome</keyword>
<accession>A0A1Q9DL62</accession>
<comment type="caution">
    <text evidence="2">The sequence shown here is derived from an EMBL/GenBank/DDBJ whole genome shotgun (WGS) entry which is preliminary data.</text>
</comment>
<dbReference type="EMBL" id="LSRX01000486">
    <property type="protein sequence ID" value="OLP95911.1"/>
    <property type="molecule type" value="Genomic_DNA"/>
</dbReference>
<feature type="compositionally biased region" description="Polar residues" evidence="1">
    <location>
        <begin position="211"/>
        <end position="226"/>
    </location>
</feature>
<organism evidence="2 3">
    <name type="scientific">Symbiodinium microadriaticum</name>
    <name type="common">Dinoflagellate</name>
    <name type="synonym">Zooxanthella microadriatica</name>
    <dbReference type="NCBI Taxonomy" id="2951"/>
    <lineage>
        <taxon>Eukaryota</taxon>
        <taxon>Sar</taxon>
        <taxon>Alveolata</taxon>
        <taxon>Dinophyceae</taxon>
        <taxon>Suessiales</taxon>
        <taxon>Symbiodiniaceae</taxon>
        <taxon>Symbiodinium</taxon>
    </lineage>
</organism>
<gene>
    <name evidence="2" type="ORF">AK812_SmicGene21900</name>
</gene>